<feature type="region of interest" description="Disordered" evidence="1">
    <location>
        <begin position="1"/>
        <end position="146"/>
    </location>
</feature>
<gene>
    <name evidence="2" type="ORF">POVCU1_060870</name>
</gene>
<proteinExistence type="predicted"/>
<dbReference type="Proteomes" id="UP000078546">
    <property type="component" value="Unassembled WGS sequence"/>
</dbReference>
<feature type="compositionally biased region" description="Basic and acidic residues" evidence="1">
    <location>
        <begin position="1"/>
        <end position="55"/>
    </location>
</feature>
<protein>
    <submittedName>
        <fullName evidence="2">Merozoite surface protein 3</fullName>
    </submittedName>
</protein>
<feature type="compositionally biased region" description="Basic and acidic residues" evidence="1">
    <location>
        <begin position="103"/>
        <end position="146"/>
    </location>
</feature>
<evidence type="ECO:0000313" key="3">
    <source>
        <dbReference type="Proteomes" id="UP000078546"/>
    </source>
</evidence>
<name>A0A1A8X9R2_PLAOA</name>
<organism evidence="2 3">
    <name type="scientific">Plasmodium ovale curtisi</name>
    <dbReference type="NCBI Taxonomy" id="864141"/>
    <lineage>
        <taxon>Eukaryota</taxon>
        <taxon>Sar</taxon>
        <taxon>Alveolata</taxon>
        <taxon>Apicomplexa</taxon>
        <taxon>Aconoidasida</taxon>
        <taxon>Haemosporida</taxon>
        <taxon>Plasmodiidae</taxon>
        <taxon>Plasmodium</taxon>
        <taxon>Plasmodium (Plasmodium)</taxon>
    </lineage>
</organism>
<accession>A0A1A8X9R2</accession>
<sequence length="175" mass="19476">MLAKWEADKEAEAANRATESRIAEKAKEVADIEEDAVKEAKKKEAKASTAKEKAIHASARAFTKSGKSQNWDMSKLIDVSPGESADITHKEENGEYEEEEEVGNSKEKGDIPEGENKDEQKNEKKDAPLNDDNAHESVEEHYKNIKDATREAEELLKRASNLVQVDAEVVNILRG</sequence>
<keyword evidence="2" id="KW-0477">Merozoite</keyword>
<reference evidence="3" key="1">
    <citation type="submission" date="2016-05" db="EMBL/GenBank/DDBJ databases">
        <authorList>
            <person name="Naeem Raeece"/>
        </authorList>
    </citation>
    <scope>NUCLEOTIDE SEQUENCE [LARGE SCALE GENOMIC DNA]</scope>
</reference>
<dbReference type="EMBL" id="FLQV01001992">
    <property type="protein sequence ID" value="SBT00566.1"/>
    <property type="molecule type" value="Genomic_DNA"/>
</dbReference>
<evidence type="ECO:0000256" key="1">
    <source>
        <dbReference type="SAM" id="MobiDB-lite"/>
    </source>
</evidence>
<dbReference type="AlphaFoldDB" id="A0A1A8X9R2"/>
<evidence type="ECO:0000313" key="2">
    <source>
        <dbReference type="EMBL" id="SBT00566.1"/>
    </source>
</evidence>